<dbReference type="EMBL" id="JPXY01000007">
    <property type="protein sequence ID" value="KGQ34261.1"/>
    <property type="molecule type" value="Genomic_DNA"/>
</dbReference>
<dbReference type="InterPro" id="IPR004564">
    <property type="entry name" value="OM_lipoprot_carrier_LolA-like"/>
</dbReference>
<keyword evidence="2" id="KW-0813">Transport</keyword>
<keyword evidence="7" id="KW-1185">Reference proteome</keyword>
<comment type="subunit">
    <text evidence="1">Monomer.</text>
</comment>
<comment type="caution">
    <text evidence="6">The sequence shown here is derived from an EMBL/GenBank/DDBJ whole genome shotgun (WGS) entry which is preliminary data.</text>
</comment>
<keyword evidence="4" id="KW-0653">Protein transport</keyword>
<evidence type="ECO:0000313" key="7">
    <source>
        <dbReference type="Proteomes" id="UP000030418"/>
    </source>
</evidence>
<dbReference type="Proteomes" id="UP000030418">
    <property type="component" value="Unassembled WGS sequence"/>
</dbReference>
<name>A0A0A2XPJ0_9PAST</name>
<evidence type="ECO:0000256" key="5">
    <source>
        <dbReference type="SAM" id="SignalP"/>
    </source>
</evidence>
<keyword evidence="3 5" id="KW-0732">Signal</keyword>
<dbReference type="SUPFAM" id="SSF89392">
    <property type="entry name" value="Prokaryotic lipoproteins and lipoprotein localization factors"/>
    <property type="match status" value="1"/>
</dbReference>
<evidence type="ECO:0000256" key="1">
    <source>
        <dbReference type="ARBA" id="ARBA00011245"/>
    </source>
</evidence>
<evidence type="ECO:0000256" key="2">
    <source>
        <dbReference type="ARBA" id="ARBA00022448"/>
    </source>
</evidence>
<proteinExistence type="predicted"/>
<dbReference type="Gene3D" id="2.50.20.10">
    <property type="entry name" value="Lipoprotein localisation LolA/LolB/LppX"/>
    <property type="match status" value="1"/>
</dbReference>
<protein>
    <submittedName>
        <fullName evidence="6">Membrane protein</fullName>
    </submittedName>
</protein>
<evidence type="ECO:0000256" key="3">
    <source>
        <dbReference type="ARBA" id="ARBA00022729"/>
    </source>
</evidence>
<dbReference type="Pfam" id="PF03548">
    <property type="entry name" value="LolA"/>
    <property type="match status" value="1"/>
</dbReference>
<organism evidence="6 7">
    <name type="scientific">Gallibacterium genomosp. 2</name>
    <dbReference type="NCBI Taxonomy" id="155517"/>
    <lineage>
        <taxon>Bacteria</taxon>
        <taxon>Pseudomonadati</taxon>
        <taxon>Pseudomonadota</taxon>
        <taxon>Gammaproteobacteria</taxon>
        <taxon>Pasteurellales</taxon>
        <taxon>Pasteurellaceae</taxon>
        <taxon>Gallibacterium</taxon>
    </lineage>
</organism>
<feature type="signal peptide" evidence="5">
    <location>
        <begin position="1"/>
        <end position="18"/>
    </location>
</feature>
<evidence type="ECO:0000256" key="4">
    <source>
        <dbReference type="ARBA" id="ARBA00022927"/>
    </source>
</evidence>
<feature type="chain" id="PRO_5001997060" evidence="5">
    <location>
        <begin position="19"/>
        <end position="195"/>
    </location>
</feature>
<sequence>MKKYLALLLSIISLPLWAFSEQDLIKQLQQSHNVQGDFIQQRFLKALPQPIETQGKFALVAQQGLLWQMQRPFETQLRITPKGIEQWNGTQWVANGNMAQTQQIRLFLGLLSGELSGLKSHFDLALSGNAKQWTLQLTPNSLLMKQIFTSIMIEGGKVVTAMQLNEIQGDRTQIQFQHLQINQALPPAVKQALAQ</sequence>
<dbReference type="AlphaFoldDB" id="A0A0A2XPJ0"/>
<evidence type="ECO:0000313" key="6">
    <source>
        <dbReference type="EMBL" id="KGQ34261.1"/>
    </source>
</evidence>
<dbReference type="CDD" id="cd16325">
    <property type="entry name" value="LolA"/>
    <property type="match status" value="1"/>
</dbReference>
<dbReference type="RefSeq" id="WP_039133503.1">
    <property type="nucleotide sequence ID" value="NZ_JPXY01000007.1"/>
</dbReference>
<dbReference type="InterPro" id="IPR029046">
    <property type="entry name" value="LolA/LolB/LppX"/>
</dbReference>
<accession>A0A0A2XPJ0</accession>
<dbReference type="GO" id="GO:0015031">
    <property type="term" value="P:protein transport"/>
    <property type="evidence" value="ECO:0007669"/>
    <property type="project" value="UniProtKB-KW"/>
</dbReference>
<reference evidence="6 7" key="1">
    <citation type="submission" date="2014-08" db="EMBL/GenBank/DDBJ databases">
        <title>Chaperone-usher fimbriae in a diverse selection of Gallibacterium genomes.</title>
        <authorList>
            <person name="Kudirkiene E."/>
            <person name="Bager R.J."/>
            <person name="Johnson T.J."/>
            <person name="Bojesen A.M."/>
        </authorList>
    </citation>
    <scope>NUCLEOTIDE SEQUENCE [LARGE SCALE GENOMIC DNA]</scope>
    <source>
        <strain evidence="6 7">CCM5976</strain>
    </source>
</reference>
<gene>
    <name evidence="6" type="ORF">P375_01470</name>
</gene>